<keyword evidence="2" id="KW-1185">Reference proteome</keyword>
<proteinExistence type="predicted"/>
<reference evidence="1" key="1">
    <citation type="submission" date="2024-03" db="EMBL/GenBank/DDBJ databases">
        <title>Whole genome sequecning of epiphytes from Marcgravia umbellata leaves.</title>
        <authorList>
            <person name="Kumar G."/>
            <person name="Savka M.A."/>
        </authorList>
    </citation>
    <scope>NUCLEOTIDE SEQUENCE</scope>
    <source>
        <strain evidence="1">RIT_BL5</strain>
    </source>
</reference>
<name>A0ACC6PJP7_9BACL</name>
<gene>
    <name evidence="1" type="ORF">WKI47_22540</name>
</gene>
<evidence type="ECO:0000313" key="2">
    <source>
        <dbReference type="Proteomes" id="UP001380953"/>
    </source>
</evidence>
<accession>A0ACC6PJP7</accession>
<comment type="caution">
    <text evidence="1">The sequence shown here is derived from an EMBL/GenBank/DDBJ whole genome shotgun (WGS) entry which is preliminary data.</text>
</comment>
<evidence type="ECO:0000313" key="1">
    <source>
        <dbReference type="EMBL" id="MEJ8306699.1"/>
    </source>
</evidence>
<sequence>MNPSKSQGPRPDLYARDSDPARNAKKDLIAPKERASAFLLLAEEQSIYRSLYAYSTDAVFLLDAEGYIMDINPSGERMSGYSQEELRYTDFNRFLLPADVEKSKASFQAVFAEKRTDKTEFSFRSKTGGVVTVHVTIVPLLKNGEVVGVLGISRDITEQEQSARILDDQNKVLEMIAKSTPLEETLDNLLRMAEYQTGAKCSIHRYNKKSRTLSNLAAPSLPSDYMNAVENVPIGEKGGSCGASVSRKEVVVVEDIECSELWENYRDVALRNGLRAGWSLPLIDSEQEILGTFAMYYEVKRLPTEKEMELIRKTGYLARLAIEQERSASIIYRMAYHDSLTGLPNRRFFQEKLESSIAEAARNGEKLSILYLDLDRFKTVNDSLGHGAGDALLARIAARLKNALDTDSCIARHGGDEFAILTQDRQMSEAAVTAQRILHAFVEPFEVGGYELFVTPSVGISMYPEHGDNAAALLQHADAAMYKAKEAGKDTYALYEPENETKTGARILLENDLRKSLEKNELHLFYQPQISLFPQRRIGAEALLRWHRGGKEWISPADFIPLAEETGLILPIGEWVLRTACRQGKSWIDDGYEPFIMAINLSPRQFRQRNLVELIRTILEETGYPPQFLELEITEGMTLDVEAASHKMKQLRDMGVHISIDDFGTGYSSLHYLKRLPISRLKVDRSFVRDIETDLGDRDIVKAIISMAHNLKITVIAEGVENEEQLAFLEANACDEVQGYLFGRPIPADEFRQSMDAQNAPKQ</sequence>
<protein>
    <submittedName>
        <fullName evidence="1">EAL domain-containing protein</fullName>
    </submittedName>
</protein>
<dbReference type="EMBL" id="JBBKAR010000056">
    <property type="protein sequence ID" value="MEJ8306699.1"/>
    <property type="molecule type" value="Genomic_DNA"/>
</dbReference>
<organism evidence="1 2">
    <name type="scientific">Saccharibacillus sacchari</name>
    <dbReference type="NCBI Taxonomy" id="456493"/>
    <lineage>
        <taxon>Bacteria</taxon>
        <taxon>Bacillati</taxon>
        <taxon>Bacillota</taxon>
        <taxon>Bacilli</taxon>
        <taxon>Bacillales</taxon>
        <taxon>Paenibacillaceae</taxon>
        <taxon>Saccharibacillus</taxon>
    </lineage>
</organism>
<dbReference type="Proteomes" id="UP001380953">
    <property type="component" value="Unassembled WGS sequence"/>
</dbReference>